<accession>A0A5B7GFD7</accession>
<evidence type="ECO:0000313" key="1">
    <source>
        <dbReference type="EMBL" id="MPC59030.1"/>
    </source>
</evidence>
<gene>
    <name evidence="1" type="ORF">E2C01_053045</name>
</gene>
<organism evidence="1 2">
    <name type="scientific">Portunus trituberculatus</name>
    <name type="common">Swimming crab</name>
    <name type="synonym">Neptunus trituberculatus</name>
    <dbReference type="NCBI Taxonomy" id="210409"/>
    <lineage>
        <taxon>Eukaryota</taxon>
        <taxon>Metazoa</taxon>
        <taxon>Ecdysozoa</taxon>
        <taxon>Arthropoda</taxon>
        <taxon>Crustacea</taxon>
        <taxon>Multicrustacea</taxon>
        <taxon>Malacostraca</taxon>
        <taxon>Eumalacostraca</taxon>
        <taxon>Eucarida</taxon>
        <taxon>Decapoda</taxon>
        <taxon>Pleocyemata</taxon>
        <taxon>Brachyura</taxon>
        <taxon>Eubrachyura</taxon>
        <taxon>Portunoidea</taxon>
        <taxon>Portunidae</taxon>
        <taxon>Portuninae</taxon>
        <taxon>Portunus</taxon>
    </lineage>
</organism>
<comment type="caution">
    <text evidence="1">The sequence shown here is derived from an EMBL/GenBank/DDBJ whole genome shotgun (WGS) entry which is preliminary data.</text>
</comment>
<dbReference type="EMBL" id="VSRR010016193">
    <property type="protein sequence ID" value="MPC59030.1"/>
    <property type="molecule type" value="Genomic_DNA"/>
</dbReference>
<keyword evidence="2" id="KW-1185">Reference proteome</keyword>
<evidence type="ECO:0000313" key="2">
    <source>
        <dbReference type="Proteomes" id="UP000324222"/>
    </source>
</evidence>
<reference evidence="1 2" key="1">
    <citation type="submission" date="2019-05" db="EMBL/GenBank/DDBJ databases">
        <title>Another draft genome of Portunus trituberculatus and its Hox gene families provides insights of decapod evolution.</title>
        <authorList>
            <person name="Jeong J.-H."/>
            <person name="Song I."/>
            <person name="Kim S."/>
            <person name="Choi T."/>
            <person name="Kim D."/>
            <person name="Ryu S."/>
            <person name="Kim W."/>
        </authorList>
    </citation>
    <scope>NUCLEOTIDE SEQUENCE [LARGE SCALE GENOMIC DNA]</scope>
    <source>
        <tissue evidence="1">Muscle</tissue>
    </source>
</reference>
<name>A0A5B7GFD7_PORTR</name>
<sequence length="38" mass="4404">MEISAKGWRDRMCSTLEIVEFLIVRGVKGERDNTDNFS</sequence>
<dbReference type="AlphaFoldDB" id="A0A5B7GFD7"/>
<dbReference type="Proteomes" id="UP000324222">
    <property type="component" value="Unassembled WGS sequence"/>
</dbReference>
<protein>
    <submittedName>
        <fullName evidence="1">Uncharacterized protein</fullName>
    </submittedName>
</protein>
<proteinExistence type="predicted"/>